<evidence type="ECO:0000259" key="2">
    <source>
        <dbReference type="Pfam" id="PF13635"/>
    </source>
</evidence>
<dbReference type="Pfam" id="PF13635">
    <property type="entry name" value="DUF4143"/>
    <property type="match status" value="1"/>
</dbReference>
<sequence>MFIERRQLTSQLTGLLNSFRAVELVGPRQVGKTTLARQFIDVASPQYFDLEDPLSRQRLADPMSTLAGLNGLVVIDKIQHLPALPETLRVLMDRPDRMHLNGQYLLLGSAAPRVMHKSESLLGRAVTLEVGGFDISETGTDPEALQQLWLRGGFPAAYLAPDDAVSTQWRHAAIQRHVSGDLPLLGMNAPAPLMTRFWQMLAHYHGQTWNAAEPARSLGISEQTVRRYLDYLTQTFMVRQLQPWHENLAKRQVKAPKIYFRDTGLLHALLGIRTLPQLLAHPLCGASWEGFALEQVLRIAQPDQAYFWATHQGAELDLLLFKDNRRIGVEFKRSDAPKLTPSMRIALEDLKLDALYVVYPGLHRYALASEVEAVPLTALLT</sequence>
<keyword evidence="4" id="KW-1185">Reference proteome</keyword>
<dbReference type="InterPro" id="IPR027417">
    <property type="entry name" value="P-loop_NTPase"/>
</dbReference>
<evidence type="ECO:0000313" key="3">
    <source>
        <dbReference type="EMBL" id="GLS15304.1"/>
    </source>
</evidence>
<dbReference type="SUPFAM" id="SSF52540">
    <property type="entry name" value="P-loop containing nucleoside triphosphate hydrolases"/>
    <property type="match status" value="1"/>
</dbReference>
<gene>
    <name evidence="3" type="ORF">GCM10007935_27390</name>
</gene>
<dbReference type="PANTHER" id="PTHR43566:SF2">
    <property type="entry name" value="DUF4143 DOMAIN-CONTAINING PROTEIN"/>
    <property type="match status" value="1"/>
</dbReference>
<evidence type="ECO:0000313" key="4">
    <source>
        <dbReference type="Proteomes" id="UP001156903"/>
    </source>
</evidence>
<dbReference type="EMBL" id="BSPB01000023">
    <property type="protein sequence ID" value="GLS15304.1"/>
    <property type="molecule type" value="Genomic_DNA"/>
</dbReference>
<dbReference type="RefSeq" id="WP_284308262.1">
    <property type="nucleotide sequence ID" value="NZ_BSPB01000023.1"/>
</dbReference>
<organism evidence="3 4">
    <name type="scientific">Hydrogenophaga electricum</name>
    <dbReference type="NCBI Taxonomy" id="1230953"/>
    <lineage>
        <taxon>Bacteria</taxon>
        <taxon>Pseudomonadati</taxon>
        <taxon>Pseudomonadota</taxon>
        <taxon>Betaproteobacteria</taxon>
        <taxon>Burkholderiales</taxon>
        <taxon>Comamonadaceae</taxon>
        <taxon>Hydrogenophaga</taxon>
    </lineage>
</organism>
<dbReference type="InterPro" id="IPR041682">
    <property type="entry name" value="AAA_14"/>
</dbReference>
<evidence type="ECO:0000259" key="1">
    <source>
        <dbReference type="Pfam" id="PF13173"/>
    </source>
</evidence>
<dbReference type="Pfam" id="PF13173">
    <property type="entry name" value="AAA_14"/>
    <property type="match status" value="1"/>
</dbReference>
<evidence type="ECO:0008006" key="5">
    <source>
        <dbReference type="Google" id="ProtNLM"/>
    </source>
</evidence>
<accession>A0ABQ6C663</accession>
<dbReference type="InterPro" id="IPR025420">
    <property type="entry name" value="DUF4143"/>
</dbReference>
<dbReference type="PANTHER" id="PTHR43566">
    <property type="entry name" value="CONSERVED PROTEIN"/>
    <property type="match status" value="1"/>
</dbReference>
<feature type="domain" description="AAA" evidence="1">
    <location>
        <begin position="20"/>
        <end position="137"/>
    </location>
</feature>
<dbReference type="Proteomes" id="UP001156903">
    <property type="component" value="Unassembled WGS sequence"/>
</dbReference>
<reference evidence="4" key="1">
    <citation type="journal article" date="2019" name="Int. J. Syst. Evol. Microbiol.">
        <title>The Global Catalogue of Microorganisms (GCM) 10K type strain sequencing project: providing services to taxonomists for standard genome sequencing and annotation.</title>
        <authorList>
            <consortium name="The Broad Institute Genomics Platform"/>
            <consortium name="The Broad Institute Genome Sequencing Center for Infectious Disease"/>
            <person name="Wu L."/>
            <person name="Ma J."/>
        </authorList>
    </citation>
    <scope>NUCLEOTIDE SEQUENCE [LARGE SCALE GENOMIC DNA]</scope>
    <source>
        <strain evidence="4">NBRC 109341</strain>
    </source>
</reference>
<protein>
    <recommendedName>
        <fullName evidence="5">ATP-binding protein</fullName>
    </recommendedName>
</protein>
<feature type="domain" description="DUF4143" evidence="2">
    <location>
        <begin position="181"/>
        <end position="334"/>
    </location>
</feature>
<name>A0ABQ6C663_9BURK</name>
<proteinExistence type="predicted"/>
<comment type="caution">
    <text evidence="3">The sequence shown here is derived from an EMBL/GenBank/DDBJ whole genome shotgun (WGS) entry which is preliminary data.</text>
</comment>
<dbReference type="Gene3D" id="3.40.50.300">
    <property type="entry name" value="P-loop containing nucleotide triphosphate hydrolases"/>
    <property type="match status" value="1"/>
</dbReference>